<gene>
    <name evidence="2" type="ORF">LTRI10_LOCUS6084</name>
</gene>
<dbReference type="Proteomes" id="UP001497516">
    <property type="component" value="Chromosome 10"/>
</dbReference>
<sequence length="276" mass="30751">MFILVARCAGLRQKLWNIYFRLLCGSCFVGFSGVRACGPGFARLTFPLFLKNLLAIVRNPSQVMEIVAVLWRIWKSRNWVVFEGKQFGIPALLRQYHQQVREWDSLPREVEGFSPVRVTSDGPPGSQNHLICRWDGAVRLVSHSAGGMVLLSPDGAVVAARGVVFPEVDEPMLVEVLALREAILWCRGRGCVLVHFEGDAKVVVDILLLAQGSDSTASAIFREVLLYLAENVGFSVRFVGRSINRVAHLVVARKALSLYPIASRSFDFVAWLRQTV</sequence>
<proteinExistence type="predicted"/>
<dbReference type="PANTHER" id="PTHR47074:SF11">
    <property type="entry name" value="REVERSE TRANSCRIPTASE-LIKE PROTEIN"/>
    <property type="match status" value="1"/>
</dbReference>
<feature type="domain" description="RNase H type-1" evidence="1">
    <location>
        <begin position="142"/>
        <end position="252"/>
    </location>
</feature>
<name>A0AAV2CRT5_9ROSI</name>
<accession>A0AAV2CRT5</accession>
<reference evidence="2 3" key="1">
    <citation type="submission" date="2024-04" db="EMBL/GenBank/DDBJ databases">
        <authorList>
            <person name="Fracassetti M."/>
        </authorList>
    </citation>
    <scope>NUCLEOTIDE SEQUENCE [LARGE SCALE GENOMIC DNA]</scope>
</reference>
<evidence type="ECO:0000313" key="3">
    <source>
        <dbReference type="Proteomes" id="UP001497516"/>
    </source>
</evidence>
<dbReference type="PANTHER" id="PTHR47074">
    <property type="entry name" value="BNAC02G40300D PROTEIN"/>
    <property type="match status" value="1"/>
</dbReference>
<dbReference type="EMBL" id="OZ034814">
    <property type="protein sequence ID" value="CAL1358535.1"/>
    <property type="molecule type" value="Genomic_DNA"/>
</dbReference>
<dbReference type="GO" id="GO:0004523">
    <property type="term" value="F:RNA-DNA hybrid ribonuclease activity"/>
    <property type="evidence" value="ECO:0007669"/>
    <property type="project" value="InterPro"/>
</dbReference>
<dbReference type="InterPro" id="IPR052929">
    <property type="entry name" value="RNase_H-like_EbsB-rel"/>
</dbReference>
<dbReference type="Pfam" id="PF13456">
    <property type="entry name" value="RVT_3"/>
    <property type="match status" value="1"/>
</dbReference>
<evidence type="ECO:0000313" key="2">
    <source>
        <dbReference type="EMBL" id="CAL1358535.1"/>
    </source>
</evidence>
<dbReference type="GO" id="GO:0003676">
    <property type="term" value="F:nucleic acid binding"/>
    <property type="evidence" value="ECO:0007669"/>
    <property type="project" value="InterPro"/>
</dbReference>
<protein>
    <recommendedName>
        <fullName evidence="1">RNase H type-1 domain-containing protein</fullName>
    </recommendedName>
</protein>
<keyword evidence="3" id="KW-1185">Reference proteome</keyword>
<evidence type="ECO:0000259" key="1">
    <source>
        <dbReference type="Pfam" id="PF13456"/>
    </source>
</evidence>
<dbReference type="InterPro" id="IPR002156">
    <property type="entry name" value="RNaseH_domain"/>
</dbReference>
<dbReference type="AlphaFoldDB" id="A0AAV2CRT5"/>
<organism evidence="2 3">
    <name type="scientific">Linum trigynum</name>
    <dbReference type="NCBI Taxonomy" id="586398"/>
    <lineage>
        <taxon>Eukaryota</taxon>
        <taxon>Viridiplantae</taxon>
        <taxon>Streptophyta</taxon>
        <taxon>Embryophyta</taxon>
        <taxon>Tracheophyta</taxon>
        <taxon>Spermatophyta</taxon>
        <taxon>Magnoliopsida</taxon>
        <taxon>eudicotyledons</taxon>
        <taxon>Gunneridae</taxon>
        <taxon>Pentapetalae</taxon>
        <taxon>rosids</taxon>
        <taxon>fabids</taxon>
        <taxon>Malpighiales</taxon>
        <taxon>Linaceae</taxon>
        <taxon>Linum</taxon>
    </lineage>
</organism>